<name>A0ABU7LPX5_9PROT</name>
<dbReference type="Proteomes" id="UP001354971">
    <property type="component" value="Unassembled WGS sequence"/>
</dbReference>
<organism evidence="2 3">
    <name type="scientific">Hyphobacterium lacteum</name>
    <dbReference type="NCBI Taxonomy" id="3116575"/>
    <lineage>
        <taxon>Bacteria</taxon>
        <taxon>Pseudomonadati</taxon>
        <taxon>Pseudomonadota</taxon>
        <taxon>Alphaproteobacteria</taxon>
        <taxon>Maricaulales</taxon>
        <taxon>Maricaulaceae</taxon>
        <taxon>Hyphobacterium</taxon>
    </lineage>
</organism>
<protein>
    <submittedName>
        <fullName evidence="2">Uncharacterized protein</fullName>
    </submittedName>
</protein>
<evidence type="ECO:0000313" key="3">
    <source>
        <dbReference type="Proteomes" id="UP001354971"/>
    </source>
</evidence>
<sequence>MKNFAKLISAAGFLSLAALAAPAANAGTWHLNAASCPDLREDRRDSRYNEGRWDRREDRRDRRVIDCPPRSWNYVASRYERRNGAYRGSGARRGTPGIVYTNRYGEFFRIGRHGRQIPIDVVIHYGRHGGYDRPYRGRGRGHGPRGRRHPY</sequence>
<reference evidence="2 3" key="1">
    <citation type="submission" date="2024-01" db="EMBL/GenBank/DDBJ databases">
        <title>Hyphobacterium bacterium isolated from marine sediment.</title>
        <authorList>
            <person name="Zhao S."/>
        </authorList>
    </citation>
    <scope>NUCLEOTIDE SEQUENCE [LARGE SCALE GENOMIC DNA]</scope>
    <source>
        <strain evidence="3">HN65</strain>
    </source>
</reference>
<evidence type="ECO:0000256" key="1">
    <source>
        <dbReference type="SAM" id="SignalP"/>
    </source>
</evidence>
<keyword evidence="1" id="KW-0732">Signal</keyword>
<dbReference type="EMBL" id="JAZDRP010000003">
    <property type="protein sequence ID" value="MEE2525971.1"/>
    <property type="molecule type" value="Genomic_DNA"/>
</dbReference>
<keyword evidence="3" id="KW-1185">Reference proteome</keyword>
<gene>
    <name evidence="2" type="ORF">V0U79_06300</name>
</gene>
<accession>A0ABU7LPX5</accession>
<dbReference type="RefSeq" id="WP_330198630.1">
    <property type="nucleotide sequence ID" value="NZ_JAZDRP010000003.1"/>
</dbReference>
<comment type="caution">
    <text evidence="2">The sequence shown here is derived from an EMBL/GenBank/DDBJ whole genome shotgun (WGS) entry which is preliminary data.</text>
</comment>
<proteinExistence type="predicted"/>
<evidence type="ECO:0000313" key="2">
    <source>
        <dbReference type="EMBL" id="MEE2525971.1"/>
    </source>
</evidence>
<feature type="chain" id="PRO_5046630668" evidence="1">
    <location>
        <begin position="27"/>
        <end position="151"/>
    </location>
</feature>
<feature type="signal peptide" evidence="1">
    <location>
        <begin position="1"/>
        <end position="26"/>
    </location>
</feature>